<reference evidence="1" key="1">
    <citation type="journal article" date="2014" name="Front. Microbiol.">
        <title>High frequency of phylogenetically diverse reductive dehalogenase-homologous genes in deep subseafloor sedimentary metagenomes.</title>
        <authorList>
            <person name="Kawai M."/>
            <person name="Futagami T."/>
            <person name="Toyoda A."/>
            <person name="Takaki Y."/>
            <person name="Nishi S."/>
            <person name="Hori S."/>
            <person name="Arai W."/>
            <person name="Tsubouchi T."/>
            <person name="Morono Y."/>
            <person name="Uchiyama I."/>
            <person name="Ito T."/>
            <person name="Fujiyama A."/>
            <person name="Inagaki F."/>
            <person name="Takami H."/>
        </authorList>
    </citation>
    <scope>NUCLEOTIDE SEQUENCE</scope>
    <source>
        <strain evidence="1">Expedition CK06-06</strain>
    </source>
</reference>
<evidence type="ECO:0000313" key="1">
    <source>
        <dbReference type="EMBL" id="GAH27401.1"/>
    </source>
</evidence>
<accession>X1E292</accession>
<sequence>MKKHIPVSDEEYNDILQWLNEEVDIETESLGEKEIIKMRNTFSFQRWQLRKAYHEFAAVMRETRLGS</sequence>
<proteinExistence type="predicted"/>
<feature type="non-terminal residue" evidence="1">
    <location>
        <position position="67"/>
    </location>
</feature>
<organism evidence="1">
    <name type="scientific">marine sediment metagenome</name>
    <dbReference type="NCBI Taxonomy" id="412755"/>
    <lineage>
        <taxon>unclassified sequences</taxon>
        <taxon>metagenomes</taxon>
        <taxon>ecological metagenomes</taxon>
    </lineage>
</organism>
<dbReference type="AlphaFoldDB" id="X1E292"/>
<dbReference type="EMBL" id="BARU01005148">
    <property type="protein sequence ID" value="GAH27401.1"/>
    <property type="molecule type" value="Genomic_DNA"/>
</dbReference>
<name>X1E292_9ZZZZ</name>
<gene>
    <name evidence="1" type="ORF">S03H2_09939</name>
</gene>
<comment type="caution">
    <text evidence="1">The sequence shown here is derived from an EMBL/GenBank/DDBJ whole genome shotgun (WGS) entry which is preliminary data.</text>
</comment>
<protein>
    <submittedName>
        <fullName evidence="1">Uncharacterized protein</fullName>
    </submittedName>
</protein>